<protein>
    <submittedName>
        <fullName evidence="1">Uncharacterized protein</fullName>
    </submittedName>
</protein>
<keyword evidence="2" id="KW-1185">Reference proteome</keyword>
<reference evidence="1 2" key="1">
    <citation type="journal article" date="2019" name="Commun. Biol.">
        <title>The bagworm genome reveals a unique fibroin gene that provides high tensile strength.</title>
        <authorList>
            <person name="Kono N."/>
            <person name="Nakamura H."/>
            <person name="Ohtoshi R."/>
            <person name="Tomita M."/>
            <person name="Numata K."/>
            <person name="Arakawa K."/>
        </authorList>
    </citation>
    <scope>NUCLEOTIDE SEQUENCE [LARGE SCALE GENOMIC DNA]</scope>
</reference>
<comment type="caution">
    <text evidence="1">The sequence shown here is derived from an EMBL/GenBank/DDBJ whole genome shotgun (WGS) entry which is preliminary data.</text>
</comment>
<evidence type="ECO:0000313" key="1">
    <source>
        <dbReference type="EMBL" id="GBP68328.1"/>
    </source>
</evidence>
<dbReference type="EMBL" id="BGZK01001008">
    <property type="protein sequence ID" value="GBP68328.1"/>
    <property type="molecule type" value="Genomic_DNA"/>
</dbReference>
<dbReference type="AlphaFoldDB" id="A0A4C1XXK7"/>
<organism evidence="1 2">
    <name type="scientific">Eumeta variegata</name>
    <name type="common">Bagworm moth</name>
    <name type="synonym">Eumeta japonica</name>
    <dbReference type="NCBI Taxonomy" id="151549"/>
    <lineage>
        <taxon>Eukaryota</taxon>
        <taxon>Metazoa</taxon>
        <taxon>Ecdysozoa</taxon>
        <taxon>Arthropoda</taxon>
        <taxon>Hexapoda</taxon>
        <taxon>Insecta</taxon>
        <taxon>Pterygota</taxon>
        <taxon>Neoptera</taxon>
        <taxon>Endopterygota</taxon>
        <taxon>Lepidoptera</taxon>
        <taxon>Glossata</taxon>
        <taxon>Ditrysia</taxon>
        <taxon>Tineoidea</taxon>
        <taxon>Psychidae</taxon>
        <taxon>Oiketicinae</taxon>
        <taxon>Eumeta</taxon>
    </lineage>
</organism>
<gene>
    <name evidence="1" type="ORF">EVAR_31318_1</name>
</gene>
<dbReference type="Proteomes" id="UP000299102">
    <property type="component" value="Unassembled WGS sequence"/>
</dbReference>
<sequence length="116" mass="12846">MDIRKPREVSTGLLGGIGYPVNRELMDWEWNGPLEALAHWTKCDSGTCYFISVFCERGPRLGVGAVTRDRPLQLSAPEGLHRASHIANTSIVLIYSAAPLEFTIKTGSEIFSRILD</sequence>
<name>A0A4C1XXK7_EUMVA</name>
<evidence type="ECO:0000313" key="2">
    <source>
        <dbReference type="Proteomes" id="UP000299102"/>
    </source>
</evidence>
<proteinExistence type="predicted"/>
<accession>A0A4C1XXK7</accession>